<evidence type="ECO:0000313" key="2">
    <source>
        <dbReference type="EMBL" id="VYT71943.1"/>
    </source>
</evidence>
<name>A0A6N2Z0G6_9CLOT</name>
<dbReference type="Gene3D" id="3.40.50.880">
    <property type="match status" value="1"/>
</dbReference>
<dbReference type="GO" id="GO:0004359">
    <property type="term" value="F:glutaminase activity"/>
    <property type="evidence" value="ECO:0007669"/>
    <property type="project" value="InterPro"/>
</dbReference>
<evidence type="ECO:0000256" key="1">
    <source>
        <dbReference type="ARBA" id="ARBA00022898"/>
    </source>
</evidence>
<gene>
    <name evidence="2" type="primary">pdxT</name>
    <name evidence="2" type="ORF">CTLFYP3_00522</name>
</gene>
<dbReference type="GO" id="GO:0042823">
    <property type="term" value="P:pyridoxal phosphate biosynthetic process"/>
    <property type="evidence" value="ECO:0007669"/>
    <property type="project" value="InterPro"/>
</dbReference>
<dbReference type="InterPro" id="IPR029062">
    <property type="entry name" value="Class_I_gatase-like"/>
</dbReference>
<accession>A0A6N2Z0G6</accession>
<reference evidence="2" key="1">
    <citation type="submission" date="2019-11" db="EMBL/GenBank/DDBJ databases">
        <authorList>
            <person name="Feng L."/>
        </authorList>
    </citation>
    <scope>NUCLEOTIDE SEQUENCE</scope>
    <source>
        <strain evidence="2">CTertiumLFYP3</strain>
    </source>
</reference>
<dbReference type="AlphaFoldDB" id="A0A6N2Z0G6"/>
<protein>
    <submittedName>
        <fullName evidence="2">Glutamine amidotransferase subunit PdxT</fullName>
    </submittedName>
</protein>
<proteinExistence type="predicted"/>
<sequence>MQIEAGKLNIGILALQGAFLEHEIYIKKLEYNTILATSFHPELTKDLSFHKYFTDICYNHRI</sequence>
<keyword evidence="2" id="KW-0808">Transferase</keyword>
<organism evidence="2">
    <name type="scientific">Clostridium tertium</name>
    <dbReference type="NCBI Taxonomy" id="1559"/>
    <lineage>
        <taxon>Bacteria</taxon>
        <taxon>Bacillati</taxon>
        <taxon>Bacillota</taxon>
        <taxon>Clostridia</taxon>
        <taxon>Eubacteriales</taxon>
        <taxon>Clostridiaceae</taxon>
        <taxon>Clostridium</taxon>
    </lineage>
</organism>
<keyword evidence="2" id="KW-0315">Glutamine amidotransferase</keyword>
<dbReference type="EMBL" id="CACRTO010000005">
    <property type="protein sequence ID" value="VYT71943.1"/>
    <property type="molecule type" value="Genomic_DNA"/>
</dbReference>
<dbReference type="SUPFAM" id="SSF52317">
    <property type="entry name" value="Class I glutamine amidotransferase-like"/>
    <property type="match status" value="1"/>
</dbReference>
<dbReference type="GO" id="GO:0016740">
    <property type="term" value="F:transferase activity"/>
    <property type="evidence" value="ECO:0007669"/>
    <property type="project" value="UniProtKB-KW"/>
</dbReference>
<dbReference type="PROSITE" id="PS51130">
    <property type="entry name" value="PDXT_SNO_2"/>
    <property type="match status" value="1"/>
</dbReference>
<dbReference type="InterPro" id="IPR002161">
    <property type="entry name" value="PdxT/SNO"/>
</dbReference>
<keyword evidence="1" id="KW-0663">Pyridoxal phosphate</keyword>